<dbReference type="PANTHER" id="PTHR32322:SF2">
    <property type="entry name" value="EAMA DOMAIN-CONTAINING PROTEIN"/>
    <property type="match status" value="1"/>
</dbReference>
<evidence type="ECO:0000256" key="3">
    <source>
        <dbReference type="ARBA" id="ARBA00022989"/>
    </source>
</evidence>
<gene>
    <name evidence="8" type="ORF">KTE52_03225</name>
</gene>
<evidence type="ECO:0000313" key="9">
    <source>
        <dbReference type="Proteomes" id="UP001196915"/>
    </source>
</evidence>
<protein>
    <submittedName>
        <fullName evidence="8">EamA family transporter</fullName>
    </submittedName>
</protein>
<dbReference type="Pfam" id="PF00892">
    <property type="entry name" value="EamA"/>
    <property type="match status" value="2"/>
</dbReference>
<evidence type="ECO:0000259" key="7">
    <source>
        <dbReference type="Pfam" id="PF00892"/>
    </source>
</evidence>
<dbReference type="GO" id="GO:0016020">
    <property type="term" value="C:membrane"/>
    <property type="evidence" value="ECO:0007669"/>
    <property type="project" value="UniProtKB-SubCell"/>
</dbReference>
<accession>A0AAP2MMY2</accession>
<evidence type="ECO:0000256" key="6">
    <source>
        <dbReference type="SAM" id="Phobius"/>
    </source>
</evidence>
<reference evidence="8" key="1">
    <citation type="submission" date="2021-06" db="EMBL/GenBank/DDBJ databases">
        <title>A collection of bacterial strains from the Burkholderia cepacia Research Laboratory and Repository.</title>
        <authorList>
            <person name="Lipuma J."/>
            <person name="Spilker T."/>
        </authorList>
    </citation>
    <scope>NUCLEOTIDE SEQUENCE</scope>
    <source>
        <strain evidence="8">AU37435</strain>
    </source>
</reference>
<feature type="transmembrane region" description="Helical" evidence="6">
    <location>
        <begin position="259"/>
        <end position="280"/>
    </location>
</feature>
<dbReference type="InterPro" id="IPR000620">
    <property type="entry name" value="EamA_dom"/>
</dbReference>
<evidence type="ECO:0000256" key="1">
    <source>
        <dbReference type="ARBA" id="ARBA00004141"/>
    </source>
</evidence>
<keyword evidence="4 6" id="KW-0472">Membrane</keyword>
<keyword evidence="2 6" id="KW-0812">Transmembrane</keyword>
<feature type="transmembrane region" description="Helical" evidence="6">
    <location>
        <begin position="115"/>
        <end position="135"/>
    </location>
</feature>
<feature type="region of interest" description="Disordered" evidence="5">
    <location>
        <begin position="489"/>
        <end position="519"/>
    </location>
</feature>
<sequence>MTPLDRLLDFLARFPLRIRLPQSRGGRVALALVFIYFVWGSTYSGLHFALQSFPPLLLSGLRNLLGGIGLFVFALRRKPEWPTLVEIRNAAIVGTMLVALSSGTIALGMRTVSSGSAAVMVATVPLFATVIAAVAGRRVTKGEWAAVALGMVGIVVLNSGGAAAENSALGTISVLAGALFWAGGAHLATRLKLPSDLFLSTSLQIGLGGLMSTLAAWLLGEHVEHLAVAPVFAFVYLMVFCTMAAYVAYGYLIRHTSPIIASSCMYVNPIVAVALGALMLGEPVTMATVVATVAILGSVGLSFLFDPARRPAAAAAGSPVAATASASASTSAADGASAYEPIAVPVPAAMPDVAPGMTAAAVSAASAVANAAPDGAAGGAAAAGAGVVDAAAAGAAAAHEGVVDATGAGAAAAHEEVVDAAGAGAAAAHEGVVDAAGAGAAPAAEAVVDASAVDAAVIREAVVGAAATYAAAAGAAAVDAATAGTAAVDAAAPHAATPDTLSPLAPRPARESSPQRADA</sequence>
<comment type="caution">
    <text evidence="8">The sequence shown here is derived from an EMBL/GenBank/DDBJ whole genome shotgun (WGS) entry which is preliminary data.</text>
</comment>
<comment type="subcellular location">
    <subcellularLocation>
        <location evidence="1">Membrane</location>
        <topology evidence="1">Multi-pass membrane protein</topology>
    </subcellularLocation>
</comment>
<organism evidence="8 9">
    <name type="scientific">Burkholderia multivorans</name>
    <dbReference type="NCBI Taxonomy" id="87883"/>
    <lineage>
        <taxon>Bacteria</taxon>
        <taxon>Pseudomonadati</taxon>
        <taxon>Pseudomonadota</taxon>
        <taxon>Betaproteobacteria</taxon>
        <taxon>Burkholderiales</taxon>
        <taxon>Burkholderiaceae</taxon>
        <taxon>Burkholderia</taxon>
        <taxon>Burkholderia cepacia complex</taxon>
    </lineage>
</organism>
<feature type="transmembrane region" description="Helical" evidence="6">
    <location>
        <begin position="56"/>
        <end position="75"/>
    </location>
</feature>
<feature type="transmembrane region" description="Helical" evidence="6">
    <location>
        <begin position="87"/>
        <end position="109"/>
    </location>
</feature>
<feature type="transmembrane region" description="Helical" evidence="6">
    <location>
        <begin position="231"/>
        <end position="252"/>
    </location>
</feature>
<dbReference type="AlphaFoldDB" id="A0AAP2MMY2"/>
<feature type="transmembrane region" description="Helical" evidence="6">
    <location>
        <begin position="28"/>
        <end position="50"/>
    </location>
</feature>
<dbReference type="Proteomes" id="UP001196915">
    <property type="component" value="Unassembled WGS sequence"/>
</dbReference>
<feature type="domain" description="EamA" evidence="7">
    <location>
        <begin position="169"/>
        <end position="303"/>
    </location>
</feature>
<feature type="transmembrane region" description="Helical" evidence="6">
    <location>
        <begin position="142"/>
        <end position="161"/>
    </location>
</feature>
<feature type="transmembrane region" description="Helical" evidence="6">
    <location>
        <begin position="286"/>
        <end position="305"/>
    </location>
</feature>
<feature type="transmembrane region" description="Helical" evidence="6">
    <location>
        <begin position="167"/>
        <end position="185"/>
    </location>
</feature>
<dbReference type="EMBL" id="JAHPMX010000001">
    <property type="protein sequence ID" value="MBU9355338.1"/>
    <property type="molecule type" value="Genomic_DNA"/>
</dbReference>
<name>A0AAP2MMY2_9BURK</name>
<evidence type="ECO:0000256" key="4">
    <source>
        <dbReference type="ARBA" id="ARBA00023136"/>
    </source>
</evidence>
<dbReference type="PANTHER" id="PTHR32322">
    <property type="entry name" value="INNER MEMBRANE TRANSPORTER"/>
    <property type="match status" value="1"/>
</dbReference>
<keyword evidence="3 6" id="KW-1133">Transmembrane helix</keyword>
<feature type="transmembrane region" description="Helical" evidence="6">
    <location>
        <begin position="197"/>
        <end position="219"/>
    </location>
</feature>
<feature type="compositionally biased region" description="Low complexity" evidence="5">
    <location>
        <begin position="489"/>
        <end position="500"/>
    </location>
</feature>
<evidence type="ECO:0000256" key="5">
    <source>
        <dbReference type="SAM" id="MobiDB-lite"/>
    </source>
</evidence>
<evidence type="ECO:0000313" key="8">
    <source>
        <dbReference type="EMBL" id="MBU9355338.1"/>
    </source>
</evidence>
<feature type="domain" description="EamA" evidence="7">
    <location>
        <begin position="30"/>
        <end position="158"/>
    </location>
</feature>
<dbReference type="InterPro" id="IPR050638">
    <property type="entry name" value="AA-Vitamin_Transporters"/>
</dbReference>
<proteinExistence type="predicted"/>
<evidence type="ECO:0000256" key="2">
    <source>
        <dbReference type="ARBA" id="ARBA00022692"/>
    </source>
</evidence>